<evidence type="ECO:0000256" key="3">
    <source>
        <dbReference type="ARBA" id="ARBA00023163"/>
    </source>
</evidence>
<dbReference type="SUPFAM" id="SSF46689">
    <property type="entry name" value="Homeodomain-like"/>
    <property type="match status" value="2"/>
</dbReference>
<keyword evidence="2" id="KW-0238">DNA-binding</keyword>
<dbReference type="InterPro" id="IPR020449">
    <property type="entry name" value="Tscrpt_reg_AraC-type_HTH"/>
</dbReference>
<dbReference type="Gene3D" id="3.40.50.880">
    <property type="match status" value="1"/>
</dbReference>
<dbReference type="PANTHER" id="PTHR43130:SF11">
    <property type="entry name" value="TRANSCRIPTIONAL REGULATORY PROTEIN"/>
    <property type="match status" value="1"/>
</dbReference>
<dbReference type="SUPFAM" id="SSF52317">
    <property type="entry name" value="Class I glutamine amidotransferase-like"/>
    <property type="match status" value="1"/>
</dbReference>
<evidence type="ECO:0000256" key="1">
    <source>
        <dbReference type="ARBA" id="ARBA00023015"/>
    </source>
</evidence>
<organism evidence="5 6">
    <name type="scientific">Azospira restricta</name>
    <dbReference type="NCBI Taxonomy" id="404405"/>
    <lineage>
        <taxon>Bacteria</taxon>
        <taxon>Pseudomonadati</taxon>
        <taxon>Pseudomonadota</taxon>
        <taxon>Betaproteobacteria</taxon>
        <taxon>Rhodocyclales</taxon>
        <taxon>Rhodocyclaceae</taxon>
        <taxon>Azospira</taxon>
    </lineage>
</organism>
<protein>
    <submittedName>
        <fullName evidence="5">Helix-turn-helix domain-containing protein</fullName>
    </submittedName>
</protein>
<dbReference type="AlphaFoldDB" id="A0A974SS57"/>
<sequence length="325" mass="35321">MRRIALLLPDRFFAGGVAGTVDLLHIANRLAGGQPLFAWQLLSADGAPATAANGLAFAADGRYGDAGDADAIVVPGITYPDLAGFERRIAGEHELLARLSEWHADGRLIAGNCTGVALLAESGILDGRPATISWWLSGWFRQRYPKVALETHAILTESGQLLSSGATTCYLNLGLRLIERLGGKDVALSVARLMLVDTHRASQAPYATLQQYAGHNDPLVSRAQDWLQARLAEPFSLAALAAAAGASERTLMRRFRQALGDTPLHYLQQMRLFAARRLLEDSALALEQIVARVGYEDVSTFRRLFKRELGCSPGEYRRRFAARAA</sequence>
<dbReference type="InterPro" id="IPR009057">
    <property type="entry name" value="Homeodomain-like_sf"/>
</dbReference>
<dbReference type="InterPro" id="IPR052158">
    <property type="entry name" value="INH-QAR"/>
</dbReference>
<evidence type="ECO:0000313" key="6">
    <source>
        <dbReference type="Proteomes" id="UP000663444"/>
    </source>
</evidence>
<dbReference type="GO" id="GO:0003700">
    <property type="term" value="F:DNA-binding transcription factor activity"/>
    <property type="evidence" value="ECO:0007669"/>
    <property type="project" value="InterPro"/>
</dbReference>
<dbReference type="Pfam" id="PF12833">
    <property type="entry name" value="HTH_18"/>
    <property type="match status" value="1"/>
</dbReference>
<accession>A0A974SS57</accession>
<dbReference type="PANTHER" id="PTHR43130">
    <property type="entry name" value="ARAC-FAMILY TRANSCRIPTIONAL REGULATOR"/>
    <property type="match status" value="1"/>
</dbReference>
<keyword evidence="6" id="KW-1185">Reference proteome</keyword>
<gene>
    <name evidence="5" type="ORF">IWH25_08725</name>
</gene>
<name>A0A974SS57_9RHOO</name>
<evidence type="ECO:0000313" key="5">
    <source>
        <dbReference type="EMBL" id="QRJ65387.1"/>
    </source>
</evidence>
<reference evidence="5" key="1">
    <citation type="submission" date="2020-11" db="EMBL/GenBank/DDBJ databases">
        <title>Azospira restricta DSM 18626 genome sequence.</title>
        <authorList>
            <person name="Moe W.M."/>
        </authorList>
    </citation>
    <scope>NUCLEOTIDE SEQUENCE</scope>
    <source>
        <strain evidence="5">DSM 18626</strain>
    </source>
</reference>
<dbReference type="Proteomes" id="UP000663444">
    <property type="component" value="Chromosome"/>
</dbReference>
<evidence type="ECO:0000259" key="4">
    <source>
        <dbReference type="PROSITE" id="PS01124"/>
    </source>
</evidence>
<proteinExistence type="predicted"/>
<feature type="domain" description="HTH araC/xylS-type" evidence="4">
    <location>
        <begin position="221"/>
        <end position="319"/>
    </location>
</feature>
<dbReference type="EMBL" id="CP064781">
    <property type="protein sequence ID" value="QRJ65387.1"/>
    <property type="molecule type" value="Genomic_DNA"/>
</dbReference>
<dbReference type="RefSeq" id="WP_203388918.1">
    <property type="nucleotide sequence ID" value="NZ_CP064781.1"/>
</dbReference>
<dbReference type="PROSITE" id="PS01124">
    <property type="entry name" value="HTH_ARAC_FAMILY_2"/>
    <property type="match status" value="1"/>
</dbReference>
<evidence type="ECO:0000256" key="2">
    <source>
        <dbReference type="ARBA" id="ARBA00023125"/>
    </source>
</evidence>
<dbReference type="InterPro" id="IPR018060">
    <property type="entry name" value="HTH_AraC"/>
</dbReference>
<dbReference type="KEGG" id="ares:IWH25_08725"/>
<keyword evidence="3" id="KW-0804">Transcription</keyword>
<dbReference type="SMART" id="SM00342">
    <property type="entry name" value="HTH_ARAC"/>
    <property type="match status" value="1"/>
</dbReference>
<dbReference type="InterPro" id="IPR029062">
    <property type="entry name" value="Class_I_gatase-like"/>
</dbReference>
<dbReference type="GO" id="GO:0043565">
    <property type="term" value="F:sequence-specific DNA binding"/>
    <property type="evidence" value="ECO:0007669"/>
    <property type="project" value="InterPro"/>
</dbReference>
<dbReference type="Gene3D" id="1.10.10.60">
    <property type="entry name" value="Homeodomain-like"/>
    <property type="match status" value="1"/>
</dbReference>
<keyword evidence="1" id="KW-0805">Transcription regulation</keyword>
<dbReference type="PRINTS" id="PR00032">
    <property type="entry name" value="HTHARAC"/>
</dbReference>